<sequence>VKGKVTSSKPANMSEAMHMAHKLMDQKAQARDERILKGKKQKWESFQSGNSSGKGNQRDNLRQTLQNNQRQGKVRAMVTSPTDGRLPITMFYSPCWNQCPKKVKQEEVREVRGQTYAIKDAEPKGPNVVTGMFLL</sequence>
<accession>A0A699UGS1</accession>
<feature type="compositionally biased region" description="Polar residues" evidence="1">
    <location>
        <begin position="44"/>
        <end position="55"/>
    </location>
</feature>
<feature type="compositionally biased region" description="Basic and acidic residues" evidence="1">
    <location>
        <begin position="22"/>
        <end position="36"/>
    </location>
</feature>
<gene>
    <name evidence="2" type="ORF">Tci_892377</name>
</gene>
<dbReference type="AlphaFoldDB" id="A0A699UGS1"/>
<feature type="region of interest" description="Disordered" evidence="1">
    <location>
        <begin position="1"/>
        <end position="80"/>
    </location>
</feature>
<proteinExistence type="predicted"/>
<reference evidence="2" key="1">
    <citation type="journal article" date="2019" name="Sci. Rep.">
        <title>Draft genome of Tanacetum cinerariifolium, the natural source of mosquito coil.</title>
        <authorList>
            <person name="Yamashiro T."/>
            <person name="Shiraishi A."/>
            <person name="Satake H."/>
            <person name="Nakayama K."/>
        </authorList>
    </citation>
    <scope>NUCLEOTIDE SEQUENCE</scope>
</reference>
<organism evidence="2">
    <name type="scientific">Tanacetum cinerariifolium</name>
    <name type="common">Dalmatian daisy</name>
    <name type="synonym">Chrysanthemum cinerariifolium</name>
    <dbReference type="NCBI Taxonomy" id="118510"/>
    <lineage>
        <taxon>Eukaryota</taxon>
        <taxon>Viridiplantae</taxon>
        <taxon>Streptophyta</taxon>
        <taxon>Embryophyta</taxon>
        <taxon>Tracheophyta</taxon>
        <taxon>Spermatophyta</taxon>
        <taxon>Magnoliopsida</taxon>
        <taxon>eudicotyledons</taxon>
        <taxon>Gunneridae</taxon>
        <taxon>Pentapetalae</taxon>
        <taxon>asterids</taxon>
        <taxon>campanulids</taxon>
        <taxon>Asterales</taxon>
        <taxon>Asteraceae</taxon>
        <taxon>Asteroideae</taxon>
        <taxon>Anthemideae</taxon>
        <taxon>Anthemidinae</taxon>
        <taxon>Tanacetum</taxon>
    </lineage>
</organism>
<dbReference type="EMBL" id="BKCJ011321933">
    <property type="protein sequence ID" value="GFD20408.1"/>
    <property type="molecule type" value="Genomic_DNA"/>
</dbReference>
<protein>
    <recommendedName>
        <fullName evidence="3">Reverse transcriptase domain-containing protein</fullName>
    </recommendedName>
</protein>
<evidence type="ECO:0000313" key="2">
    <source>
        <dbReference type="EMBL" id="GFD20408.1"/>
    </source>
</evidence>
<name>A0A699UGS1_TANCI</name>
<evidence type="ECO:0000256" key="1">
    <source>
        <dbReference type="SAM" id="MobiDB-lite"/>
    </source>
</evidence>
<feature type="compositionally biased region" description="Polar residues" evidence="1">
    <location>
        <begin position="1"/>
        <end position="11"/>
    </location>
</feature>
<evidence type="ECO:0008006" key="3">
    <source>
        <dbReference type="Google" id="ProtNLM"/>
    </source>
</evidence>
<feature type="non-terminal residue" evidence="2">
    <location>
        <position position="1"/>
    </location>
</feature>
<comment type="caution">
    <text evidence="2">The sequence shown here is derived from an EMBL/GenBank/DDBJ whole genome shotgun (WGS) entry which is preliminary data.</text>
</comment>
<feature type="compositionally biased region" description="Low complexity" evidence="1">
    <location>
        <begin position="62"/>
        <end position="71"/>
    </location>
</feature>